<feature type="binding site" evidence="3">
    <location>
        <begin position="225"/>
        <end position="232"/>
    </location>
    <ligand>
        <name>ATP</name>
        <dbReference type="ChEBI" id="CHEBI:30616"/>
    </ligand>
</feature>
<dbReference type="GO" id="GO:0005524">
    <property type="term" value="F:ATP binding"/>
    <property type="evidence" value="ECO:0007669"/>
    <property type="project" value="UniProtKB-KW"/>
</dbReference>
<feature type="binding site" evidence="1">
    <location>
        <begin position="226"/>
        <end position="232"/>
    </location>
    <ligand>
        <name>ATP</name>
        <dbReference type="ChEBI" id="CHEBI:30616"/>
    </ligand>
</feature>
<feature type="binding site" evidence="1">
    <location>
        <position position="263"/>
    </location>
    <ligand>
        <name>ATP</name>
        <dbReference type="ChEBI" id="CHEBI:30616"/>
    </ligand>
</feature>
<dbReference type="SUPFAM" id="SSF140931">
    <property type="entry name" value="Fic-like"/>
    <property type="match status" value="1"/>
</dbReference>
<keyword evidence="1" id="KW-0547">Nucleotide-binding</keyword>
<feature type="binding site" evidence="1">
    <location>
        <position position="82"/>
    </location>
    <ligand>
        <name>ATP</name>
        <dbReference type="ChEBI" id="CHEBI:30616"/>
    </ligand>
</feature>
<dbReference type="PIRSF" id="PIRSF038925">
    <property type="entry name" value="AMP-prot_trans"/>
    <property type="match status" value="1"/>
</dbReference>
<organism evidence="5">
    <name type="scientific">uncultured Thermomicrobiales bacterium</name>
    <dbReference type="NCBI Taxonomy" id="1645740"/>
    <lineage>
        <taxon>Bacteria</taxon>
        <taxon>Pseudomonadati</taxon>
        <taxon>Thermomicrobiota</taxon>
        <taxon>Thermomicrobia</taxon>
        <taxon>Thermomicrobiales</taxon>
        <taxon>environmental samples</taxon>
    </lineage>
</organism>
<evidence type="ECO:0000313" key="5">
    <source>
        <dbReference type="EMBL" id="CAA9570945.1"/>
    </source>
</evidence>
<dbReference type="Pfam" id="PF13784">
    <property type="entry name" value="Fic_N"/>
    <property type="match status" value="1"/>
</dbReference>
<accession>A0A6J4V757</accession>
<dbReference type="PANTHER" id="PTHR13504">
    <property type="entry name" value="FIDO DOMAIN-CONTAINING PROTEIN DDB_G0283145"/>
    <property type="match status" value="1"/>
</dbReference>
<dbReference type="EMBL" id="CADCWK010000294">
    <property type="protein sequence ID" value="CAA9570945.1"/>
    <property type="molecule type" value="Genomic_DNA"/>
</dbReference>
<reference evidence="5" key="1">
    <citation type="submission" date="2020-02" db="EMBL/GenBank/DDBJ databases">
        <authorList>
            <person name="Meier V. D."/>
        </authorList>
    </citation>
    <scope>NUCLEOTIDE SEQUENCE</scope>
    <source>
        <strain evidence="5">AVDCRST_MAG33</strain>
    </source>
</reference>
<dbReference type="AlphaFoldDB" id="A0A6J4V757"/>
<dbReference type="SUPFAM" id="SSF46785">
    <property type="entry name" value="Winged helix' DNA-binding domain"/>
    <property type="match status" value="1"/>
</dbReference>
<proteinExistence type="predicted"/>
<evidence type="ECO:0000259" key="4">
    <source>
        <dbReference type="PROSITE" id="PS51459"/>
    </source>
</evidence>
<dbReference type="Pfam" id="PF02661">
    <property type="entry name" value="Fic"/>
    <property type="match status" value="1"/>
</dbReference>
<dbReference type="PROSITE" id="PS51459">
    <property type="entry name" value="FIDO"/>
    <property type="match status" value="1"/>
</dbReference>
<feature type="active site" evidence="2">
    <location>
        <position position="221"/>
    </location>
</feature>
<gene>
    <name evidence="5" type="ORF">AVDCRST_MAG33-2522</name>
</gene>
<sequence>MNRQDYGSPQAGQIIRGLDGNDAFLPSSLPPQFEWNPDLTVALSRADAVVGELSGIGRLLPAPELLIRPYIQREAVLSSRIEGTRTTLDEVLREDRGPETAEPQDADATEVRNYVAAMDYGLAALARRPVLSLNLILELHEILMAEIPGERGSNASPGRFRTTQNWIGNPGSTPKTVRYVPPPPERLMECLTAWERFVNEPSPMPDLVRCALMHEQFEAIHPFNDGNGRIGRFFVTLFLIERGRPSQPLLYLSEFIEANREGYYESLQRIRTHGDWANWVLYFLEGVSVTGRRALDQTIQLVDLREAWRSRLHRHPRLVALIDPLLSNPYMTVARASRELGISDPTSRAALFELEAAGLLTQIPSGSRRRLYVARPIMEIIDGRDGD</sequence>
<evidence type="ECO:0000256" key="3">
    <source>
        <dbReference type="PIRSR" id="PIRSR640198-2"/>
    </source>
</evidence>
<feature type="binding site" evidence="3">
    <location>
        <begin position="263"/>
        <end position="264"/>
    </location>
    <ligand>
        <name>ATP</name>
        <dbReference type="ChEBI" id="CHEBI:30616"/>
    </ligand>
</feature>
<dbReference type="InterPro" id="IPR036597">
    <property type="entry name" value="Fido-like_dom_sf"/>
</dbReference>
<dbReference type="InterPro" id="IPR040198">
    <property type="entry name" value="Fido_containing"/>
</dbReference>
<dbReference type="InterPro" id="IPR036390">
    <property type="entry name" value="WH_DNA-bd_sf"/>
</dbReference>
<dbReference type="InterPro" id="IPR025758">
    <property type="entry name" value="Fic/DOC_N"/>
</dbReference>
<dbReference type="InterPro" id="IPR026287">
    <property type="entry name" value="SoFic-like"/>
</dbReference>
<dbReference type="Gene3D" id="1.10.3290.10">
    <property type="entry name" value="Fido-like domain"/>
    <property type="match status" value="1"/>
</dbReference>
<evidence type="ECO:0000256" key="2">
    <source>
        <dbReference type="PIRSR" id="PIRSR640198-1"/>
    </source>
</evidence>
<protein>
    <submittedName>
        <fullName evidence="5">Fic domain protein, Pden_3305 type</fullName>
    </submittedName>
</protein>
<keyword evidence="1" id="KW-0067">ATP-binding</keyword>
<feature type="domain" description="Fido" evidence="4">
    <location>
        <begin position="131"/>
        <end position="285"/>
    </location>
</feature>
<dbReference type="PANTHER" id="PTHR13504:SF38">
    <property type="entry name" value="FIDO DOMAIN-CONTAINING PROTEIN"/>
    <property type="match status" value="1"/>
</dbReference>
<feature type="binding site" evidence="1">
    <location>
        <position position="221"/>
    </location>
    <ligand>
        <name>ATP</name>
        <dbReference type="ChEBI" id="CHEBI:30616"/>
    </ligand>
</feature>
<evidence type="ECO:0000256" key="1">
    <source>
        <dbReference type="PIRSR" id="PIRSR038925-1"/>
    </source>
</evidence>
<name>A0A6J4V757_9BACT</name>
<dbReference type="InterPro" id="IPR003812">
    <property type="entry name" value="Fido"/>
</dbReference>